<dbReference type="EMBL" id="SMAL01000001">
    <property type="protein sequence ID" value="TCT16732.1"/>
    <property type="molecule type" value="Genomic_DNA"/>
</dbReference>
<dbReference type="SUPFAM" id="SSF53448">
    <property type="entry name" value="Nucleotide-diphospho-sugar transferases"/>
    <property type="match status" value="1"/>
</dbReference>
<dbReference type="Proteomes" id="UP000294902">
    <property type="component" value="Unassembled WGS sequence"/>
</dbReference>
<dbReference type="PANTHER" id="PTHR43777:SF1">
    <property type="entry name" value="MOLYBDENUM COFACTOR CYTIDYLYLTRANSFERASE"/>
    <property type="match status" value="1"/>
</dbReference>
<dbReference type="InterPro" id="IPR025877">
    <property type="entry name" value="MobA-like_NTP_Trfase"/>
</dbReference>
<keyword evidence="2" id="KW-0548">Nucleotidyltransferase</keyword>
<dbReference type="CDD" id="cd04182">
    <property type="entry name" value="GT_2_like_f"/>
    <property type="match status" value="1"/>
</dbReference>
<evidence type="ECO:0000259" key="1">
    <source>
        <dbReference type="Pfam" id="PF12804"/>
    </source>
</evidence>
<keyword evidence="2" id="KW-0808">Transferase</keyword>
<dbReference type="PANTHER" id="PTHR43777">
    <property type="entry name" value="MOLYBDENUM COFACTOR CYTIDYLYLTRANSFERASE"/>
    <property type="match status" value="1"/>
</dbReference>
<dbReference type="Pfam" id="PF12804">
    <property type="entry name" value="NTP_transf_3"/>
    <property type="match status" value="1"/>
</dbReference>
<dbReference type="Gene3D" id="3.90.550.10">
    <property type="entry name" value="Spore Coat Polysaccharide Biosynthesis Protein SpsA, Chain A"/>
    <property type="match status" value="1"/>
</dbReference>
<comment type="caution">
    <text evidence="2">The sequence shown here is derived from an EMBL/GenBank/DDBJ whole genome shotgun (WGS) entry which is preliminary data.</text>
</comment>
<evidence type="ECO:0000313" key="3">
    <source>
        <dbReference type="Proteomes" id="UP000294902"/>
    </source>
</evidence>
<protein>
    <submittedName>
        <fullName evidence="2">Molybdenum cofactor cytidylyltransferase</fullName>
    </submittedName>
</protein>
<dbReference type="GO" id="GO:0016779">
    <property type="term" value="F:nucleotidyltransferase activity"/>
    <property type="evidence" value="ECO:0007669"/>
    <property type="project" value="UniProtKB-KW"/>
</dbReference>
<dbReference type="AlphaFoldDB" id="A0A4R3MPH9"/>
<feature type="domain" description="MobA-like NTP transferase" evidence="1">
    <location>
        <begin position="13"/>
        <end position="165"/>
    </location>
</feature>
<accession>A0A4R3MPH9</accession>
<evidence type="ECO:0000313" key="2">
    <source>
        <dbReference type="EMBL" id="TCT16732.1"/>
    </source>
</evidence>
<gene>
    <name evidence="2" type="ORF">EDC18_10127</name>
</gene>
<keyword evidence="3" id="KW-1185">Reference proteome</keyword>
<sequence>MRVGDDMNSDIEGVILAAGFSSRANAFKMALDFDGKSILQRNIEVMYPFCNRIIVVGGYKVEIIKELIKDYDKVELIYNEEYEKGMFSSVKAGIAKVKSARFLFTPGDYPLLSERTYNSLLEVDGEVVIPIYKGRKGHPIVLHNKLIPLILKEPMDSNLKAFIQNREIQLVKVEEKGILMDVDTIEDYEAAKAYFDKNN</sequence>
<proteinExistence type="predicted"/>
<dbReference type="InterPro" id="IPR029044">
    <property type="entry name" value="Nucleotide-diphossugar_trans"/>
</dbReference>
<name>A0A4R3MPH9_9FIRM</name>
<organism evidence="2 3">
    <name type="scientific">Natranaerovirga pectinivora</name>
    <dbReference type="NCBI Taxonomy" id="682400"/>
    <lineage>
        <taxon>Bacteria</taxon>
        <taxon>Bacillati</taxon>
        <taxon>Bacillota</taxon>
        <taxon>Clostridia</taxon>
        <taxon>Lachnospirales</taxon>
        <taxon>Natranaerovirgaceae</taxon>
        <taxon>Natranaerovirga</taxon>
    </lineage>
</organism>
<reference evidence="2 3" key="1">
    <citation type="submission" date="2019-03" db="EMBL/GenBank/DDBJ databases">
        <title>Genomic Encyclopedia of Type Strains, Phase IV (KMG-IV): sequencing the most valuable type-strain genomes for metagenomic binning, comparative biology and taxonomic classification.</title>
        <authorList>
            <person name="Goeker M."/>
        </authorList>
    </citation>
    <scope>NUCLEOTIDE SEQUENCE [LARGE SCALE GENOMIC DNA]</scope>
    <source>
        <strain evidence="2 3">DSM 24629</strain>
    </source>
</reference>